<accession>A0A931YDX4</accession>
<keyword evidence="1" id="KW-0472">Membrane</keyword>
<feature type="transmembrane region" description="Helical" evidence="1">
    <location>
        <begin position="20"/>
        <end position="40"/>
    </location>
</feature>
<dbReference type="AlphaFoldDB" id="A0A931YDX4"/>
<dbReference type="Proteomes" id="UP000709672">
    <property type="component" value="Unassembled WGS sequence"/>
</dbReference>
<dbReference type="Proteomes" id="UP000786662">
    <property type="component" value="Unassembled WGS sequence"/>
</dbReference>
<keyword evidence="1" id="KW-1133">Transmembrane helix</keyword>
<reference evidence="3" key="1">
    <citation type="submission" date="2020-07" db="EMBL/GenBank/DDBJ databases">
        <title>Huge and variable diversity of episymbiotic CPR bacteria and DPANN archaea in groundwater ecosystems.</title>
        <authorList>
            <person name="He C.Y."/>
            <person name="Keren R."/>
            <person name="Whittaker M."/>
            <person name="Farag I.F."/>
            <person name="Doudna J."/>
            <person name="Cate J.H.D."/>
            <person name="Banfield J.F."/>
        </authorList>
    </citation>
    <scope>NUCLEOTIDE SEQUENCE</scope>
    <source>
        <strain evidence="2">NC_groundwater_191_Ag_S-0.1um_45_8</strain>
        <strain evidence="3">NC_groundwater_418_Ag_B-0.1um_45_10</strain>
    </source>
</reference>
<protein>
    <submittedName>
        <fullName evidence="3">Uncharacterized protein</fullName>
    </submittedName>
</protein>
<gene>
    <name evidence="2" type="ORF">HYT38_03005</name>
    <name evidence="3" type="ORF">HYV66_02850</name>
</gene>
<dbReference type="EMBL" id="JACPHQ010000040">
    <property type="protein sequence ID" value="MBI2466138.1"/>
    <property type="molecule type" value="Genomic_DNA"/>
</dbReference>
<comment type="caution">
    <text evidence="3">The sequence shown here is derived from an EMBL/GenBank/DDBJ whole genome shotgun (WGS) entry which is preliminary data.</text>
</comment>
<name>A0A931YDX4_9BACT</name>
<sequence>MEDTTNSSANNGNGENQNNHWAWVVTGVVVAAIAIAFYAWPQGNTEQAATEETADNVAVEPTDEYTASLQNVGVSDEVADIETDLNSTNINDLDREVLDVESEINAE</sequence>
<evidence type="ECO:0000313" key="2">
    <source>
        <dbReference type="EMBL" id="MBI2052613.1"/>
    </source>
</evidence>
<evidence type="ECO:0000313" key="3">
    <source>
        <dbReference type="EMBL" id="MBI2466138.1"/>
    </source>
</evidence>
<evidence type="ECO:0000256" key="1">
    <source>
        <dbReference type="SAM" id="Phobius"/>
    </source>
</evidence>
<evidence type="ECO:0000313" key="4">
    <source>
        <dbReference type="Proteomes" id="UP000709672"/>
    </source>
</evidence>
<keyword evidence="1" id="KW-0812">Transmembrane</keyword>
<proteinExistence type="predicted"/>
<dbReference type="EMBL" id="JACOYY010000085">
    <property type="protein sequence ID" value="MBI2052613.1"/>
    <property type="molecule type" value="Genomic_DNA"/>
</dbReference>
<organism evidence="3 4">
    <name type="scientific">Candidatus Sungiibacteriota bacterium</name>
    <dbReference type="NCBI Taxonomy" id="2750080"/>
    <lineage>
        <taxon>Bacteria</taxon>
        <taxon>Candidatus Sungiibacteriota</taxon>
    </lineage>
</organism>